<proteinExistence type="predicted"/>
<organism evidence="1 2">
    <name type="scientific">Komagataeibacter sucrofermentans</name>
    <dbReference type="NCBI Taxonomy" id="1053551"/>
    <lineage>
        <taxon>Bacteria</taxon>
        <taxon>Pseudomonadati</taxon>
        <taxon>Pseudomonadota</taxon>
        <taxon>Alphaproteobacteria</taxon>
        <taxon>Acetobacterales</taxon>
        <taxon>Acetobacteraceae</taxon>
        <taxon>Komagataeibacter</taxon>
    </lineage>
</organism>
<keyword evidence="2" id="KW-1185">Reference proteome</keyword>
<comment type="caution">
    <text evidence="1">The sequence shown here is derived from an EMBL/GenBank/DDBJ whole genome shotgun (WGS) entry which is preliminary data.</text>
</comment>
<evidence type="ECO:0000313" key="2">
    <source>
        <dbReference type="Proteomes" id="UP000247814"/>
    </source>
</evidence>
<dbReference type="RefSeq" id="WP_110569852.1">
    <property type="nucleotide sequence ID" value="NZ_CP137147.1"/>
</dbReference>
<dbReference type="Proteomes" id="UP000247814">
    <property type="component" value="Unassembled WGS sequence"/>
</dbReference>
<reference evidence="1 2" key="1">
    <citation type="submission" date="2017-07" db="EMBL/GenBank/DDBJ databases">
        <title>A draft genome sequence of Komagataeibacter sucrofermentans LMG 18788.</title>
        <authorList>
            <person name="Skraban J."/>
            <person name="Cleenwerck I."/>
            <person name="Vandamme P."/>
            <person name="Trcek J."/>
        </authorList>
    </citation>
    <scope>NUCLEOTIDE SEQUENCE [LARGE SCALE GENOMIC DNA]</scope>
    <source>
        <strain evidence="1 2">LMG 18788</strain>
    </source>
</reference>
<evidence type="ECO:0000313" key="1">
    <source>
        <dbReference type="EMBL" id="PYD78036.1"/>
    </source>
</evidence>
<dbReference type="AlphaFoldDB" id="A0A318QEI9"/>
<protein>
    <submittedName>
        <fullName evidence="1">Uncharacterized protein</fullName>
    </submittedName>
</protein>
<dbReference type="EMBL" id="NKUA01000019">
    <property type="protein sequence ID" value="PYD78036.1"/>
    <property type="molecule type" value="Genomic_DNA"/>
</dbReference>
<name>A0A318QEI9_9PROT</name>
<sequence>MLQSNLFDMPLISGFGYPKQGSRNFFRFSLTAGEGARSLSGIGSHAGNQRQRVELITDADPERGLFKQPLIETPTNVSDRHTSGMSAANQKQRMCHAGFFRVG</sequence>
<gene>
    <name evidence="1" type="ORF">CFR77_12600</name>
</gene>
<accession>A0A318QEI9</accession>